<protein>
    <recommendedName>
        <fullName evidence="2">Vacuolar fusion protein MON1 homolog</fullName>
    </recommendedName>
</protein>
<dbReference type="InterPro" id="IPR004353">
    <property type="entry name" value="Mon1"/>
</dbReference>
<organism evidence="5 6">
    <name type="scientific">Cyprinus carpio</name>
    <name type="common">Common carp</name>
    <dbReference type="NCBI Taxonomy" id="7962"/>
    <lineage>
        <taxon>Eukaryota</taxon>
        <taxon>Metazoa</taxon>
        <taxon>Chordata</taxon>
        <taxon>Craniata</taxon>
        <taxon>Vertebrata</taxon>
        <taxon>Euteleostomi</taxon>
        <taxon>Actinopterygii</taxon>
        <taxon>Neopterygii</taxon>
        <taxon>Teleostei</taxon>
        <taxon>Ostariophysi</taxon>
        <taxon>Cypriniformes</taxon>
        <taxon>Cyprinidae</taxon>
        <taxon>Cyprininae</taxon>
        <taxon>Cyprinus</taxon>
    </lineage>
</organism>
<accession>A0A8C1Z9L2</accession>
<dbReference type="Ensembl" id="ENSCCRT00015065646.1">
    <property type="protein sequence ID" value="ENSCCRP00015063552.1"/>
    <property type="gene ID" value="ENSCCRG00015025943.1"/>
</dbReference>
<dbReference type="AlphaFoldDB" id="A0A8C1Z9L2"/>
<evidence type="ECO:0000256" key="2">
    <source>
        <dbReference type="RuleBase" id="RU367048"/>
    </source>
</evidence>
<dbReference type="GO" id="GO:0035658">
    <property type="term" value="C:Mon1-Ccz1 complex"/>
    <property type="evidence" value="ECO:0007669"/>
    <property type="project" value="TreeGrafter"/>
</dbReference>
<reference evidence="5" key="1">
    <citation type="submission" date="2025-08" db="UniProtKB">
        <authorList>
            <consortium name="Ensembl"/>
        </authorList>
    </citation>
    <scope>IDENTIFICATION</scope>
</reference>
<evidence type="ECO:0000256" key="1">
    <source>
        <dbReference type="ARBA" id="ARBA00008968"/>
    </source>
</evidence>
<dbReference type="Pfam" id="PF19038">
    <property type="entry name" value="Fuz_longin_3"/>
    <property type="match status" value="1"/>
</dbReference>
<name>A0A8C1Z9L2_CYPCA</name>
<feature type="domain" description="FUZ/MON1/HPS1 third Longin" evidence="4">
    <location>
        <begin position="95"/>
        <end position="187"/>
    </location>
</feature>
<comment type="similarity">
    <text evidence="1 2">Belongs to the MON1/SAND family.</text>
</comment>
<dbReference type="PANTHER" id="PTHR13027">
    <property type="entry name" value="SAND PROTEIN-RELATED"/>
    <property type="match status" value="1"/>
</dbReference>
<feature type="domain" description="FUZ/MON1/HPS1 second Longin" evidence="3">
    <location>
        <begin position="12"/>
        <end position="75"/>
    </location>
</feature>
<proteinExistence type="inferred from homology"/>
<evidence type="ECO:0000259" key="4">
    <source>
        <dbReference type="Pfam" id="PF19038"/>
    </source>
</evidence>
<sequence length="221" mass="25767">SIVQEKMVLEDARLKPNDLHLLLIRASSAFQAGETWTPICLPLFNQDCYFYAYVAYLDPPECTLCLVLLSTDKENTLQCVANTQLYIVDDISVANLMHFLYKPSKVLDHHRKLPQFTCPEMEVAYRSQEERIRLLDLFHNMHYRILSKETLLAWVSSKFKMYTCFTKLVTKKSAVSKVTKLLRWILPKYCMSSSFLGLVCFLNSVKVLKFMLIFSVQLFMH</sequence>
<comment type="function">
    <text evidence="2">Plays an important role in membrane trafficking through the secretory apparatus.</text>
</comment>
<dbReference type="Proteomes" id="UP000694700">
    <property type="component" value="Unplaced"/>
</dbReference>
<dbReference type="GO" id="GO:0016192">
    <property type="term" value="P:vesicle-mediated transport"/>
    <property type="evidence" value="ECO:0007669"/>
    <property type="project" value="InterPro"/>
</dbReference>
<dbReference type="InterPro" id="IPR043970">
    <property type="entry name" value="FUZ/MON1/HPS1_longin_3"/>
</dbReference>
<evidence type="ECO:0000313" key="5">
    <source>
        <dbReference type="Ensembl" id="ENSCCRP00015063552.1"/>
    </source>
</evidence>
<dbReference type="Pfam" id="PF19037">
    <property type="entry name" value="Fuz_longin_2"/>
    <property type="match status" value="1"/>
</dbReference>
<dbReference type="GO" id="GO:0006623">
    <property type="term" value="P:protein targeting to vacuole"/>
    <property type="evidence" value="ECO:0007669"/>
    <property type="project" value="UniProtKB-UniRule"/>
</dbReference>
<dbReference type="PANTHER" id="PTHR13027:SF13">
    <property type="entry name" value="VACUOLAR FUSION PROTEIN MON1 HOMOLOG B"/>
    <property type="match status" value="1"/>
</dbReference>
<dbReference type="InterPro" id="IPR043971">
    <property type="entry name" value="FUZ/MON1/HPS1_longin_2"/>
</dbReference>
<evidence type="ECO:0000259" key="3">
    <source>
        <dbReference type="Pfam" id="PF19037"/>
    </source>
</evidence>
<evidence type="ECO:0000313" key="6">
    <source>
        <dbReference type="Proteomes" id="UP000694700"/>
    </source>
</evidence>